<evidence type="ECO:0000256" key="5">
    <source>
        <dbReference type="ARBA" id="ARBA00022723"/>
    </source>
</evidence>
<dbReference type="EMBL" id="CAJFCJ010000017">
    <property type="protein sequence ID" value="CAD5122349.1"/>
    <property type="molecule type" value="Genomic_DNA"/>
</dbReference>
<dbReference type="GO" id="GO:0006357">
    <property type="term" value="P:regulation of transcription by RNA polymerase II"/>
    <property type="evidence" value="ECO:0007669"/>
    <property type="project" value="TreeGrafter"/>
</dbReference>
<dbReference type="InterPro" id="IPR040706">
    <property type="entry name" value="Zf-MYST"/>
</dbReference>
<comment type="subcellular location">
    <subcellularLocation>
        <location evidence="1 14">Nucleus</location>
    </subcellularLocation>
</comment>
<keyword evidence="18" id="KW-1185">Reference proteome</keyword>
<dbReference type="GO" id="GO:0040029">
    <property type="term" value="P:epigenetic regulation of gene expression"/>
    <property type="evidence" value="ECO:0007669"/>
    <property type="project" value="UniProtKB-ARBA"/>
</dbReference>
<keyword evidence="9" id="KW-0007">Acetylation</keyword>
<sequence length="598" mass="69247">MPKRKRQKVEEDVEETDHEESDLSDHSEPEYVPRATRRRVKPLAVNDQTSDDLQPPSSKRTRSSKDFTPKPEKDVEATRRTRNSQSPMKNGLKTESKVSKSKGAKNGISDLKSGRKSKSPAKNNLYVDQGIVRRASRIVAEQSLKYTSDNYQGCPIPGCDSKGHITGRHETHRTISSCPLYHNTTAEECRTKYISRHRSDNCRNRETRSSASSEQSTSSKRSDLRKNRSPRGVREYTEEMRAAQIKHRQVHENNREPLLSGISSSIDLDMFREAQALACETIVQDQVGAPEIQCLTEYDLSTHCQLNSKQEYRIKKIQIGQWEVDTWYSAPYPEEYACLPKLYICEFCLKYMKTSIIAEQHSAKCEWKHPPGDEIFRDGDISIFEVNGKFNKIYCQNLCLLAKLFLDHKTLYFDVEPFLFYVMTVFDDSGGHIVGYFSKEKQSFLNYNVSCILTMPYLMRKGYGKMLIDFSYLLSKMEDKVGSPERPLSDLGLISYRSYWKEVILNYLLRFSGKELTIRDLSQETAIHANDIVSTLQDLGMLKYWKGKHLILKRQASFVYDVMEEIETKLKNHKTFKRIDQSFLKWIPHSQRSSKEEQ</sequence>
<feature type="compositionally biased region" description="Basic and acidic residues" evidence="15">
    <location>
        <begin position="220"/>
        <end position="237"/>
    </location>
</feature>
<dbReference type="FunFam" id="1.10.10.10:FF:000022">
    <property type="entry name" value="Histone acetyltransferase"/>
    <property type="match status" value="1"/>
</dbReference>
<evidence type="ECO:0000313" key="17">
    <source>
        <dbReference type="EMBL" id="CAD5122349.1"/>
    </source>
</evidence>
<dbReference type="SUPFAM" id="SSF55729">
    <property type="entry name" value="Acyl-CoA N-acyltransferases (Nat)"/>
    <property type="match status" value="1"/>
</dbReference>
<evidence type="ECO:0000256" key="9">
    <source>
        <dbReference type="ARBA" id="ARBA00022990"/>
    </source>
</evidence>
<dbReference type="GO" id="GO:0010485">
    <property type="term" value="F:histone H4 acetyltransferase activity"/>
    <property type="evidence" value="ECO:0007669"/>
    <property type="project" value="TreeGrafter"/>
</dbReference>
<keyword evidence="11" id="KW-0804">Transcription</keyword>
<evidence type="ECO:0000256" key="15">
    <source>
        <dbReference type="SAM" id="MobiDB-lite"/>
    </source>
</evidence>
<feature type="domain" description="MYST-type HAT" evidence="16">
    <location>
        <begin position="309"/>
        <end position="588"/>
    </location>
</feature>
<dbReference type="OrthoDB" id="787137at2759"/>
<name>A0A7I8W390_9ANNE</name>
<gene>
    <name evidence="17" type="ORF">DGYR_LOCUS10169</name>
</gene>
<dbReference type="InterPro" id="IPR016181">
    <property type="entry name" value="Acyl_CoA_acyltransferase"/>
</dbReference>
<protein>
    <recommendedName>
        <fullName evidence="3 14">Histone acetyltransferase</fullName>
        <ecNumber evidence="3 14">2.3.1.48</ecNumber>
    </recommendedName>
</protein>
<feature type="compositionally biased region" description="Basic and acidic residues" evidence="15">
    <location>
        <begin position="21"/>
        <end position="31"/>
    </location>
</feature>
<keyword evidence="10" id="KW-0805">Transcription regulation</keyword>
<feature type="active site" description="Proton donor/acceptor" evidence="13">
    <location>
        <position position="485"/>
    </location>
</feature>
<dbReference type="Gene3D" id="1.10.10.10">
    <property type="entry name" value="Winged helix-like DNA-binding domain superfamily/Winged helix DNA-binding domain"/>
    <property type="match status" value="1"/>
</dbReference>
<feature type="compositionally biased region" description="Basic and acidic residues" evidence="15">
    <location>
        <begin position="63"/>
        <end position="79"/>
    </location>
</feature>
<dbReference type="GO" id="GO:0003712">
    <property type="term" value="F:transcription coregulator activity"/>
    <property type="evidence" value="ECO:0007669"/>
    <property type="project" value="TreeGrafter"/>
</dbReference>
<dbReference type="InterPro" id="IPR002515">
    <property type="entry name" value="Znf_C2H2C"/>
</dbReference>
<dbReference type="EC" id="2.3.1.48" evidence="3 14"/>
<evidence type="ECO:0000259" key="16">
    <source>
        <dbReference type="PROSITE" id="PS51726"/>
    </source>
</evidence>
<dbReference type="InterPro" id="IPR036060">
    <property type="entry name" value="Znf_C2H2C_sf"/>
</dbReference>
<feature type="compositionally biased region" description="Basic and acidic residues" evidence="15">
    <location>
        <begin position="198"/>
        <end position="208"/>
    </location>
</feature>
<evidence type="ECO:0000256" key="3">
    <source>
        <dbReference type="ARBA" id="ARBA00013184"/>
    </source>
</evidence>
<dbReference type="FunFam" id="3.30.60.60:FF:000001">
    <property type="entry name" value="Histone acetyltransferase"/>
    <property type="match status" value="1"/>
</dbReference>
<evidence type="ECO:0000256" key="8">
    <source>
        <dbReference type="ARBA" id="ARBA00022853"/>
    </source>
</evidence>
<dbReference type="Gene3D" id="3.30.60.60">
    <property type="entry name" value="N-acetyl transferase-like"/>
    <property type="match status" value="1"/>
</dbReference>
<dbReference type="GO" id="GO:0008270">
    <property type="term" value="F:zinc ion binding"/>
    <property type="evidence" value="ECO:0007669"/>
    <property type="project" value="UniProtKB-KW"/>
</dbReference>
<keyword evidence="4" id="KW-0808">Transferase</keyword>
<evidence type="ECO:0000256" key="14">
    <source>
        <dbReference type="RuleBase" id="RU361211"/>
    </source>
</evidence>
<dbReference type="Pfam" id="PF01530">
    <property type="entry name" value="zf-C2HC"/>
    <property type="match status" value="1"/>
</dbReference>
<organism evidence="17 18">
    <name type="scientific">Dimorphilus gyrociliatus</name>
    <dbReference type="NCBI Taxonomy" id="2664684"/>
    <lineage>
        <taxon>Eukaryota</taxon>
        <taxon>Metazoa</taxon>
        <taxon>Spiralia</taxon>
        <taxon>Lophotrochozoa</taxon>
        <taxon>Annelida</taxon>
        <taxon>Polychaeta</taxon>
        <taxon>Polychaeta incertae sedis</taxon>
        <taxon>Dinophilidae</taxon>
        <taxon>Dimorphilus</taxon>
    </lineage>
</organism>
<comment type="caution">
    <text evidence="17">The sequence shown here is derived from an EMBL/GenBank/DDBJ whole genome shotgun (WGS) entry which is preliminary data.</text>
</comment>
<feature type="region of interest" description="Disordered" evidence="15">
    <location>
        <begin position="198"/>
        <end position="237"/>
    </location>
</feature>
<dbReference type="Pfam" id="PF01853">
    <property type="entry name" value="MOZ_SAS"/>
    <property type="match status" value="1"/>
</dbReference>
<dbReference type="GO" id="GO:0036409">
    <property type="term" value="C:histone H3-K14 acetyltransferase complex"/>
    <property type="evidence" value="ECO:0007669"/>
    <property type="project" value="TreeGrafter"/>
</dbReference>
<feature type="region of interest" description="Disordered" evidence="15">
    <location>
        <begin position="1"/>
        <end position="122"/>
    </location>
</feature>
<dbReference type="Gene3D" id="4.10.320.30">
    <property type="match status" value="1"/>
</dbReference>
<feature type="compositionally biased region" description="Acidic residues" evidence="15">
    <location>
        <begin position="11"/>
        <end position="20"/>
    </location>
</feature>
<evidence type="ECO:0000256" key="4">
    <source>
        <dbReference type="ARBA" id="ARBA00022679"/>
    </source>
</evidence>
<keyword evidence="6" id="KW-0863">Zinc-finger</keyword>
<feature type="compositionally biased region" description="Low complexity" evidence="15">
    <location>
        <begin position="209"/>
        <end position="219"/>
    </location>
</feature>
<dbReference type="Pfam" id="PF17772">
    <property type="entry name" value="zf-MYST"/>
    <property type="match status" value="1"/>
</dbReference>
<keyword evidence="8" id="KW-0156">Chromatin regulator</keyword>
<keyword evidence="5" id="KW-0479">Metal-binding</keyword>
<dbReference type="PROSITE" id="PS51726">
    <property type="entry name" value="MYST_HAT"/>
    <property type="match status" value="1"/>
</dbReference>
<dbReference type="PANTHER" id="PTHR10615:SF161">
    <property type="entry name" value="HISTONE ACETYLTRANSFERASE KAT7"/>
    <property type="match status" value="1"/>
</dbReference>
<keyword evidence="12 14" id="KW-0539">Nucleus</keyword>
<dbReference type="Gene3D" id="3.40.630.30">
    <property type="match status" value="1"/>
</dbReference>
<evidence type="ECO:0000256" key="10">
    <source>
        <dbReference type="ARBA" id="ARBA00023015"/>
    </source>
</evidence>
<dbReference type="GO" id="GO:0010484">
    <property type="term" value="F:histone H3 acetyltransferase activity"/>
    <property type="evidence" value="ECO:0007669"/>
    <property type="project" value="TreeGrafter"/>
</dbReference>
<dbReference type="InterPro" id="IPR002717">
    <property type="entry name" value="HAT_MYST-type"/>
</dbReference>
<evidence type="ECO:0000256" key="2">
    <source>
        <dbReference type="ARBA" id="ARBA00010107"/>
    </source>
</evidence>
<comment type="catalytic activity">
    <reaction evidence="14">
        <text>L-lysyl-[protein] + acetyl-CoA = N(6)-acetyl-L-lysyl-[protein] + CoA + H(+)</text>
        <dbReference type="Rhea" id="RHEA:45948"/>
        <dbReference type="Rhea" id="RHEA-COMP:9752"/>
        <dbReference type="Rhea" id="RHEA-COMP:10731"/>
        <dbReference type="ChEBI" id="CHEBI:15378"/>
        <dbReference type="ChEBI" id="CHEBI:29969"/>
        <dbReference type="ChEBI" id="CHEBI:57287"/>
        <dbReference type="ChEBI" id="CHEBI:57288"/>
        <dbReference type="ChEBI" id="CHEBI:61930"/>
        <dbReference type="EC" id="2.3.1.48"/>
    </reaction>
</comment>
<dbReference type="Proteomes" id="UP000549394">
    <property type="component" value="Unassembled WGS sequence"/>
</dbReference>
<evidence type="ECO:0000256" key="6">
    <source>
        <dbReference type="ARBA" id="ARBA00022771"/>
    </source>
</evidence>
<evidence type="ECO:0000256" key="13">
    <source>
        <dbReference type="PIRSR" id="PIRSR602717-51"/>
    </source>
</evidence>
<keyword evidence="7" id="KW-0862">Zinc</keyword>
<dbReference type="GO" id="GO:0003682">
    <property type="term" value="F:chromatin binding"/>
    <property type="evidence" value="ECO:0007669"/>
    <property type="project" value="TreeGrafter"/>
</dbReference>
<dbReference type="FunFam" id="3.40.630.30:FF:000001">
    <property type="entry name" value="Histone acetyltransferase"/>
    <property type="match status" value="1"/>
</dbReference>
<evidence type="ECO:0000313" key="18">
    <source>
        <dbReference type="Proteomes" id="UP000549394"/>
    </source>
</evidence>
<dbReference type="AlphaFoldDB" id="A0A7I8W390"/>
<accession>A0A7I8W390</accession>
<reference evidence="17 18" key="1">
    <citation type="submission" date="2020-08" db="EMBL/GenBank/DDBJ databases">
        <authorList>
            <person name="Hejnol A."/>
        </authorList>
    </citation>
    <scope>NUCLEOTIDE SEQUENCE [LARGE SCALE GENOMIC DNA]</scope>
</reference>
<dbReference type="SUPFAM" id="SSF103637">
    <property type="entry name" value="CCHHC domain"/>
    <property type="match status" value="1"/>
</dbReference>
<dbReference type="InterPro" id="IPR050603">
    <property type="entry name" value="MYST_HAT"/>
</dbReference>
<dbReference type="PANTHER" id="PTHR10615">
    <property type="entry name" value="HISTONE ACETYLTRANSFERASE"/>
    <property type="match status" value="1"/>
</dbReference>
<evidence type="ECO:0000256" key="12">
    <source>
        <dbReference type="ARBA" id="ARBA00023242"/>
    </source>
</evidence>
<evidence type="ECO:0000256" key="1">
    <source>
        <dbReference type="ARBA" id="ARBA00004123"/>
    </source>
</evidence>
<evidence type="ECO:0000256" key="11">
    <source>
        <dbReference type="ARBA" id="ARBA00023163"/>
    </source>
</evidence>
<dbReference type="PROSITE" id="PS51802">
    <property type="entry name" value="ZF_CCHHC"/>
    <property type="match status" value="1"/>
</dbReference>
<dbReference type="InterPro" id="IPR036388">
    <property type="entry name" value="WH-like_DNA-bd_sf"/>
</dbReference>
<proteinExistence type="inferred from homology"/>
<comment type="similarity">
    <text evidence="2 14">Belongs to the MYST (SAS/MOZ) family.</text>
</comment>
<feature type="compositionally biased region" description="Polar residues" evidence="15">
    <location>
        <begin position="46"/>
        <end position="58"/>
    </location>
</feature>
<evidence type="ECO:0000256" key="7">
    <source>
        <dbReference type="ARBA" id="ARBA00022833"/>
    </source>
</evidence>